<evidence type="ECO:0000256" key="1">
    <source>
        <dbReference type="SAM" id="MobiDB-lite"/>
    </source>
</evidence>
<evidence type="ECO:0000313" key="3">
    <source>
        <dbReference type="Proteomes" id="UP001239994"/>
    </source>
</evidence>
<proteinExistence type="predicted"/>
<comment type="caution">
    <text evidence="2">The sequence shown here is derived from an EMBL/GenBank/DDBJ whole genome shotgun (WGS) entry which is preliminary data.</text>
</comment>
<keyword evidence="3" id="KW-1185">Reference proteome</keyword>
<reference evidence="2" key="1">
    <citation type="submission" date="2023-03" db="EMBL/GenBank/DDBJ databases">
        <title>Electrophorus voltai genome.</title>
        <authorList>
            <person name="Bian C."/>
        </authorList>
    </citation>
    <scope>NUCLEOTIDE SEQUENCE</scope>
    <source>
        <strain evidence="2">CB-2022</strain>
        <tissue evidence="2">Muscle</tissue>
    </source>
</reference>
<organism evidence="2 3">
    <name type="scientific">Electrophorus voltai</name>
    <dbReference type="NCBI Taxonomy" id="2609070"/>
    <lineage>
        <taxon>Eukaryota</taxon>
        <taxon>Metazoa</taxon>
        <taxon>Chordata</taxon>
        <taxon>Craniata</taxon>
        <taxon>Vertebrata</taxon>
        <taxon>Euteleostomi</taxon>
        <taxon>Actinopterygii</taxon>
        <taxon>Neopterygii</taxon>
        <taxon>Teleostei</taxon>
        <taxon>Ostariophysi</taxon>
        <taxon>Gymnotiformes</taxon>
        <taxon>Gymnotoidei</taxon>
        <taxon>Gymnotidae</taxon>
        <taxon>Electrophorus</taxon>
    </lineage>
</organism>
<name>A0AAD8YT69_9TELE</name>
<feature type="compositionally biased region" description="Basic and acidic residues" evidence="1">
    <location>
        <begin position="12"/>
        <end position="33"/>
    </location>
</feature>
<dbReference type="AlphaFoldDB" id="A0AAD8YT69"/>
<evidence type="ECO:0000313" key="2">
    <source>
        <dbReference type="EMBL" id="KAK1785300.1"/>
    </source>
</evidence>
<feature type="non-terminal residue" evidence="2">
    <location>
        <position position="1"/>
    </location>
</feature>
<dbReference type="EMBL" id="JAROKS010000026">
    <property type="protein sequence ID" value="KAK1785300.1"/>
    <property type="molecule type" value="Genomic_DNA"/>
</dbReference>
<protein>
    <submittedName>
        <fullName evidence="2">Uncharacterized protein</fullName>
    </submittedName>
</protein>
<feature type="compositionally biased region" description="Basic residues" evidence="1">
    <location>
        <begin position="1"/>
        <end position="11"/>
    </location>
</feature>
<gene>
    <name evidence="2" type="ORF">P4O66_018695</name>
</gene>
<dbReference type="Proteomes" id="UP001239994">
    <property type="component" value="Unassembled WGS sequence"/>
</dbReference>
<sequence length="168" mass="19171">WESQRVRIRPVRSRDKEANNMTTHKRDGETEEKNRDLYKGDMVDLFQKNSPNPISWAFPDGFSSKCRRLGGTNALVNLSVSIHTVEYFILQGSLSLYEFTFLGPFLTEDYSIKPLSHKDTDSTTKERHTEAGPLLVCCRRYKTGLLSEVEVCPQKRSAQPLLDAASTR</sequence>
<accession>A0AAD8YT69</accession>
<feature type="region of interest" description="Disordered" evidence="1">
    <location>
        <begin position="1"/>
        <end position="33"/>
    </location>
</feature>